<evidence type="ECO:0000313" key="1">
    <source>
        <dbReference type="EMBL" id="KAF9509498.1"/>
    </source>
</evidence>
<gene>
    <name evidence="1" type="ORF">BS47DRAFT_1349167</name>
</gene>
<protein>
    <submittedName>
        <fullName evidence="1">Uncharacterized protein</fullName>
    </submittedName>
</protein>
<reference evidence="1" key="1">
    <citation type="journal article" date="2020" name="Nat. Commun.">
        <title>Large-scale genome sequencing of mycorrhizal fungi provides insights into the early evolution of symbiotic traits.</title>
        <authorList>
            <person name="Miyauchi S."/>
            <person name="Kiss E."/>
            <person name="Kuo A."/>
            <person name="Drula E."/>
            <person name="Kohler A."/>
            <person name="Sanchez-Garcia M."/>
            <person name="Morin E."/>
            <person name="Andreopoulos B."/>
            <person name="Barry K.W."/>
            <person name="Bonito G."/>
            <person name="Buee M."/>
            <person name="Carver A."/>
            <person name="Chen C."/>
            <person name="Cichocki N."/>
            <person name="Clum A."/>
            <person name="Culley D."/>
            <person name="Crous P.W."/>
            <person name="Fauchery L."/>
            <person name="Girlanda M."/>
            <person name="Hayes R.D."/>
            <person name="Keri Z."/>
            <person name="LaButti K."/>
            <person name="Lipzen A."/>
            <person name="Lombard V."/>
            <person name="Magnuson J."/>
            <person name="Maillard F."/>
            <person name="Murat C."/>
            <person name="Nolan M."/>
            <person name="Ohm R.A."/>
            <person name="Pangilinan J."/>
            <person name="Pereira M.F."/>
            <person name="Perotto S."/>
            <person name="Peter M."/>
            <person name="Pfister S."/>
            <person name="Riley R."/>
            <person name="Sitrit Y."/>
            <person name="Stielow J.B."/>
            <person name="Szollosi G."/>
            <person name="Zifcakova L."/>
            <person name="Stursova M."/>
            <person name="Spatafora J.W."/>
            <person name="Tedersoo L."/>
            <person name="Vaario L.M."/>
            <person name="Yamada A."/>
            <person name="Yan M."/>
            <person name="Wang P."/>
            <person name="Xu J."/>
            <person name="Bruns T."/>
            <person name="Baldrian P."/>
            <person name="Vilgalys R."/>
            <person name="Dunand C."/>
            <person name="Henrissat B."/>
            <person name="Grigoriev I.V."/>
            <person name="Hibbett D."/>
            <person name="Nagy L.G."/>
            <person name="Martin F.M."/>
        </authorList>
    </citation>
    <scope>NUCLEOTIDE SEQUENCE</scope>
    <source>
        <strain evidence="1">UP504</strain>
    </source>
</reference>
<evidence type="ECO:0000313" key="2">
    <source>
        <dbReference type="Proteomes" id="UP000886523"/>
    </source>
</evidence>
<comment type="caution">
    <text evidence="1">The sequence shown here is derived from an EMBL/GenBank/DDBJ whole genome shotgun (WGS) entry which is preliminary data.</text>
</comment>
<sequence length="58" mass="6198">MPEYDATYGSGQHLCNGIDWAYSSGCIPCGLLAGQEPEPGDPSCEQVVKVMMFLMVNG</sequence>
<proteinExistence type="predicted"/>
<accession>A0A9P6DSH4</accession>
<keyword evidence="2" id="KW-1185">Reference proteome</keyword>
<dbReference type="EMBL" id="MU129034">
    <property type="protein sequence ID" value="KAF9509498.1"/>
    <property type="molecule type" value="Genomic_DNA"/>
</dbReference>
<dbReference type="AlphaFoldDB" id="A0A9P6DSH4"/>
<organism evidence="1 2">
    <name type="scientific">Hydnum rufescens UP504</name>
    <dbReference type="NCBI Taxonomy" id="1448309"/>
    <lineage>
        <taxon>Eukaryota</taxon>
        <taxon>Fungi</taxon>
        <taxon>Dikarya</taxon>
        <taxon>Basidiomycota</taxon>
        <taxon>Agaricomycotina</taxon>
        <taxon>Agaricomycetes</taxon>
        <taxon>Cantharellales</taxon>
        <taxon>Hydnaceae</taxon>
        <taxon>Hydnum</taxon>
    </lineage>
</organism>
<dbReference type="Proteomes" id="UP000886523">
    <property type="component" value="Unassembled WGS sequence"/>
</dbReference>
<name>A0A9P6DSH4_9AGAM</name>